<evidence type="ECO:0000313" key="2">
    <source>
        <dbReference type="Proteomes" id="UP000622890"/>
    </source>
</evidence>
<gene>
    <name evidence="1" type="ORF">JJB74_24755</name>
</gene>
<dbReference type="AlphaFoldDB" id="A0A934W9Z1"/>
<reference evidence="1" key="1">
    <citation type="submission" date="2021-01" db="EMBL/GenBank/DDBJ databases">
        <title>Genome sequence of strain Noviherbaspirillum sp. DKR-6.</title>
        <authorList>
            <person name="Chaudhary D.K."/>
        </authorList>
    </citation>
    <scope>NUCLEOTIDE SEQUENCE</scope>
    <source>
        <strain evidence="1">DKR-6</strain>
    </source>
</reference>
<dbReference type="EMBL" id="JAEPBG010000015">
    <property type="protein sequence ID" value="MBK4737844.1"/>
    <property type="molecule type" value="Genomic_DNA"/>
</dbReference>
<accession>A0A934W9Z1</accession>
<protein>
    <submittedName>
        <fullName evidence="1">Uncharacterized protein</fullName>
    </submittedName>
</protein>
<name>A0A934W9Z1_9BURK</name>
<sequence length="95" mass="10583">MNEKKTIDLQHVFDCVVDAVQNKPLLAPESVLADFGFTRYNTGGGCICYALFNPDDTCIYVTDRSGHTLPKVMGEAWVGLYDADMQVIKGYFPNE</sequence>
<organism evidence="1 2">
    <name type="scientific">Noviherbaspirillum pedocola</name>
    <dbReference type="NCBI Taxonomy" id="2801341"/>
    <lineage>
        <taxon>Bacteria</taxon>
        <taxon>Pseudomonadati</taxon>
        <taxon>Pseudomonadota</taxon>
        <taxon>Betaproteobacteria</taxon>
        <taxon>Burkholderiales</taxon>
        <taxon>Oxalobacteraceae</taxon>
        <taxon>Noviherbaspirillum</taxon>
    </lineage>
</organism>
<dbReference type="Proteomes" id="UP000622890">
    <property type="component" value="Unassembled WGS sequence"/>
</dbReference>
<comment type="caution">
    <text evidence="1">The sequence shown here is derived from an EMBL/GenBank/DDBJ whole genome shotgun (WGS) entry which is preliminary data.</text>
</comment>
<evidence type="ECO:0000313" key="1">
    <source>
        <dbReference type="EMBL" id="MBK4737844.1"/>
    </source>
</evidence>
<proteinExistence type="predicted"/>
<keyword evidence="2" id="KW-1185">Reference proteome</keyword>
<dbReference type="RefSeq" id="WP_200596459.1">
    <property type="nucleotide sequence ID" value="NZ_JAEPBG010000015.1"/>
</dbReference>